<keyword evidence="3" id="KW-1185">Reference proteome</keyword>
<protein>
    <submittedName>
        <fullName evidence="2">Uncharacterized protein</fullName>
    </submittedName>
</protein>
<proteinExistence type="predicted"/>
<dbReference type="Proteomes" id="UP000198725">
    <property type="component" value="Unassembled WGS sequence"/>
</dbReference>
<dbReference type="EMBL" id="FOSR01000008">
    <property type="protein sequence ID" value="SFK86836.1"/>
    <property type="molecule type" value="Genomic_DNA"/>
</dbReference>
<keyword evidence="1" id="KW-0472">Membrane</keyword>
<organism evidence="2 3">
    <name type="scientific">Rhodanobacter glycinis</name>
    <dbReference type="NCBI Taxonomy" id="582702"/>
    <lineage>
        <taxon>Bacteria</taxon>
        <taxon>Pseudomonadati</taxon>
        <taxon>Pseudomonadota</taxon>
        <taxon>Gammaproteobacteria</taxon>
        <taxon>Lysobacterales</taxon>
        <taxon>Rhodanobacteraceae</taxon>
        <taxon>Rhodanobacter</taxon>
    </lineage>
</organism>
<evidence type="ECO:0000313" key="3">
    <source>
        <dbReference type="Proteomes" id="UP000198725"/>
    </source>
</evidence>
<keyword evidence="1" id="KW-1133">Transmembrane helix</keyword>
<dbReference type="AlphaFoldDB" id="A0A1I4D3T5"/>
<reference evidence="3" key="1">
    <citation type="submission" date="2016-10" db="EMBL/GenBank/DDBJ databases">
        <authorList>
            <person name="Varghese N."/>
            <person name="Submissions S."/>
        </authorList>
    </citation>
    <scope>NUCLEOTIDE SEQUENCE [LARGE SCALE GENOMIC DNA]</scope>
    <source>
        <strain evidence="3">MO64</strain>
    </source>
</reference>
<feature type="transmembrane region" description="Helical" evidence="1">
    <location>
        <begin position="87"/>
        <end position="108"/>
    </location>
</feature>
<keyword evidence="1" id="KW-0812">Transmembrane</keyword>
<sequence length="157" mass="17478">MNHDTPPFDDHASEREWQAQERAMRAERLGLDANRDDARVQRYRLITRALRQPPAEALPADFAQQMAAQVAPHAVSAETPRERRLEATLFTCVIGIFVIAGAATTVLYHLDWLATLRIALPALDPQAIRWPLAFAGCLGLSWLLGKLKPRGQAHPLA</sequence>
<evidence type="ECO:0000256" key="1">
    <source>
        <dbReference type="SAM" id="Phobius"/>
    </source>
</evidence>
<name>A0A1I4D3T5_9GAMM</name>
<dbReference type="RefSeq" id="WP_092703655.1">
    <property type="nucleotide sequence ID" value="NZ_FOSR01000008.1"/>
</dbReference>
<evidence type="ECO:0000313" key="2">
    <source>
        <dbReference type="EMBL" id="SFK86836.1"/>
    </source>
</evidence>
<gene>
    <name evidence="2" type="ORF">SAMN05192579_1088</name>
</gene>
<accession>A0A1I4D3T5</accession>
<feature type="transmembrane region" description="Helical" evidence="1">
    <location>
        <begin position="128"/>
        <end position="145"/>
    </location>
</feature>